<dbReference type="InterPro" id="IPR011990">
    <property type="entry name" value="TPR-like_helical_dom_sf"/>
</dbReference>
<accession>A0AA42IKX7</accession>
<name>A0AA42IKX7_9GAMM</name>
<keyword evidence="3" id="KW-1003">Cell membrane</keyword>
<dbReference type="Gene3D" id="3.40.50.11820">
    <property type="match status" value="1"/>
</dbReference>
<dbReference type="InterPro" id="IPR043149">
    <property type="entry name" value="TagF_N"/>
</dbReference>
<dbReference type="GO" id="GO:0047355">
    <property type="term" value="F:CDP-glycerol glycerophosphotransferase activity"/>
    <property type="evidence" value="ECO:0007669"/>
    <property type="project" value="InterPro"/>
</dbReference>
<dbReference type="Gene3D" id="1.25.40.10">
    <property type="entry name" value="Tetratricopeptide repeat domain"/>
    <property type="match status" value="3"/>
</dbReference>
<dbReference type="PANTHER" id="PTHR37316:SF3">
    <property type="entry name" value="TEICHOIC ACID GLYCEROL-PHOSPHATE TRANSFERASE"/>
    <property type="match status" value="1"/>
</dbReference>
<dbReference type="SMART" id="SM00028">
    <property type="entry name" value="TPR"/>
    <property type="match status" value="5"/>
</dbReference>
<evidence type="ECO:0000256" key="2">
    <source>
        <dbReference type="ARBA" id="ARBA00010488"/>
    </source>
</evidence>
<reference evidence="7" key="1">
    <citation type="submission" date="2022-09" db="EMBL/GenBank/DDBJ databases">
        <title>Intensive care unit water sources are persistently colonized with multi-drug resistant bacteria and are the site of extensive horizontal gene transfer of antibiotic resistance genes.</title>
        <authorList>
            <person name="Diorio-Toth L."/>
        </authorList>
    </citation>
    <scope>NUCLEOTIDE SEQUENCE</scope>
    <source>
        <strain evidence="7">GD03863</strain>
    </source>
</reference>
<comment type="caution">
    <text evidence="7">The sequence shown here is derived from an EMBL/GenBank/DDBJ whole genome shotgun (WGS) entry which is preliminary data.</text>
</comment>
<dbReference type="Proteomes" id="UP001161137">
    <property type="component" value="Unassembled WGS sequence"/>
</dbReference>
<evidence type="ECO:0000256" key="3">
    <source>
        <dbReference type="ARBA" id="ARBA00022475"/>
    </source>
</evidence>
<dbReference type="Pfam" id="PF04464">
    <property type="entry name" value="Glyphos_transf"/>
    <property type="match status" value="1"/>
</dbReference>
<keyword evidence="6" id="KW-0472">Membrane</keyword>
<sequence>MDARVQCILASDYFDAAYYREQNPDLTGSDEALAAHFCAEGWWQFRDPSEAFCVLWYRTLVLSDEPPGNPLEHFLAVGQRQGVTPLAPEALTLNVRQRATVTRKVEELLLGITGDALACRKLAGSAARLRLWHLVGAALACVAEPSEQDHALMAQAHEQQSQWLAASQAWQGALQAVPRHPVYLERLGDVLRRLGRIEESLDSYGRALAAAGGDWRLPYKIAALLDEQGAERASVDDYYARACAAEPSGQAARYGVGVLHDLCEAWEPAARAFQRLAEGQGAAEVRAEAAYRQGLALSKCHEWAAASQAFAHAVSRNDTLGAWHYAQGVAQERLGLFVEAAASYGKALALDTGQDDWRYRQALAYAQAGQWEIACDIWATLPEPVEVERKPHRGTDHWAYQAFATGMRCAEQGDWLRAAEHYASALARRSDHSPQWFHRLGMAHLRARQYEQASAAFGRMRLVSRPLLQACDELTPGAEYAEFVNTLAVLPQVILYDSYSGRSMSDSPYAIFIALLEDPRFEDYLHVWAVKEVTANLQAFAALHNVVFVAYESTLHRRYLAQAKYLIGNLYLPVYCSRRPEQRYLNTWHGTPLKNLGKGVQGSFLAYKNTARDFLQATHLISPNRHTTNLLYERYGVDRLLTAAVAETGYPRIDTMLSAVEGEQARIRDVLKLSADRPVLLYAPTWRGAVNDFDVNVELILETLAVLADSSYQLVFRGHYFVEALLARQNLPVTVASAEIDTCALLAVVDVLVTDYSSIFFDFIPSSRPIVYYIPDVEAYESVQGELCLFWDELPGDKCRTPESLKRAVDKALRNPGALRDDPDYAAARRRFCPYEDGHAAQRAIDFLVGDTGWQSLMPPVASRVLVYAGDFHEEDIDRRLLAEIRRHYGSATTCVLVVDPWEIDGFAERHRNLEACSEGYELLARVGYMPQSLEEQAVVARFMAGQELDGAPLRRLLQEVFAREYRRLFGDCRFDVMIDLCGKSPFWAGVFAFGAPSASQRYRLGGNLSSEPMLRYIHNCYAREQVHLIDNMEALADVHAE</sequence>
<keyword evidence="4" id="KW-0808">Transferase</keyword>
<evidence type="ECO:0000256" key="1">
    <source>
        <dbReference type="ARBA" id="ARBA00004202"/>
    </source>
</evidence>
<dbReference type="PANTHER" id="PTHR37316">
    <property type="entry name" value="TEICHOIC ACID GLYCEROL-PHOSPHATE PRIMASE"/>
    <property type="match status" value="1"/>
</dbReference>
<organism evidence="7 8">
    <name type="scientific">Ectopseudomonas toyotomiensis</name>
    <dbReference type="NCBI Taxonomy" id="554344"/>
    <lineage>
        <taxon>Bacteria</taxon>
        <taxon>Pseudomonadati</taxon>
        <taxon>Pseudomonadota</taxon>
        <taxon>Gammaproteobacteria</taxon>
        <taxon>Pseudomonadales</taxon>
        <taxon>Pseudomonadaceae</taxon>
        <taxon>Ectopseudomonas</taxon>
    </lineage>
</organism>
<proteinExistence type="inferred from homology"/>
<dbReference type="AlphaFoldDB" id="A0AA42IKX7"/>
<evidence type="ECO:0000313" key="8">
    <source>
        <dbReference type="Proteomes" id="UP001161137"/>
    </source>
</evidence>
<dbReference type="Gene3D" id="3.40.50.12580">
    <property type="match status" value="1"/>
</dbReference>
<dbReference type="SUPFAM" id="SSF48452">
    <property type="entry name" value="TPR-like"/>
    <property type="match status" value="2"/>
</dbReference>
<dbReference type="GO" id="GO:0019350">
    <property type="term" value="P:teichoic acid biosynthetic process"/>
    <property type="evidence" value="ECO:0007669"/>
    <property type="project" value="UniProtKB-KW"/>
</dbReference>
<keyword evidence="5" id="KW-0777">Teichoic acid biosynthesis</keyword>
<dbReference type="GO" id="GO:0005886">
    <property type="term" value="C:plasma membrane"/>
    <property type="evidence" value="ECO:0007669"/>
    <property type="project" value="UniProtKB-SubCell"/>
</dbReference>
<evidence type="ECO:0000313" key="7">
    <source>
        <dbReference type="EMBL" id="MDH0701135.1"/>
    </source>
</evidence>
<comment type="similarity">
    <text evidence="2">Belongs to the CDP-glycerol glycerophosphotransferase family.</text>
</comment>
<dbReference type="InterPro" id="IPR043148">
    <property type="entry name" value="TagF_C"/>
</dbReference>
<dbReference type="SUPFAM" id="SSF53756">
    <property type="entry name" value="UDP-Glycosyltransferase/glycogen phosphorylase"/>
    <property type="match status" value="1"/>
</dbReference>
<comment type="subcellular location">
    <subcellularLocation>
        <location evidence="1">Cell membrane</location>
        <topology evidence="1">Peripheral membrane protein</topology>
    </subcellularLocation>
</comment>
<dbReference type="InterPro" id="IPR051612">
    <property type="entry name" value="Teichoic_Acid_Biosynth"/>
</dbReference>
<evidence type="ECO:0000256" key="4">
    <source>
        <dbReference type="ARBA" id="ARBA00022679"/>
    </source>
</evidence>
<dbReference type="InterPro" id="IPR007554">
    <property type="entry name" value="Glycerophosphate_synth"/>
</dbReference>
<dbReference type="RefSeq" id="WP_196459843.1">
    <property type="nucleotide sequence ID" value="NZ_JACFYY010000011.1"/>
</dbReference>
<dbReference type="InterPro" id="IPR019734">
    <property type="entry name" value="TPR_rpt"/>
</dbReference>
<evidence type="ECO:0000256" key="5">
    <source>
        <dbReference type="ARBA" id="ARBA00022944"/>
    </source>
</evidence>
<protein>
    <submittedName>
        <fullName evidence="7">CDP-glycerol glycerophosphotransferase family protein</fullName>
    </submittedName>
</protein>
<dbReference type="EMBL" id="JAOCDH010000005">
    <property type="protein sequence ID" value="MDH0701135.1"/>
    <property type="molecule type" value="Genomic_DNA"/>
</dbReference>
<gene>
    <name evidence="7" type="ORF">N5D41_06470</name>
</gene>
<evidence type="ECO:0000256" key="6">
    <source>
        <dbReference type="ARBA" id="ARBA00023136"/>
    </source>
</evidence>